<dbReference type="EMBL" id="QKYU01000018">
    <property type="protein sequence ID" value="PZW42320.1"/>
    <property type="molecule type" value="Genomic_DNA"/>
</dbReference>
<keyword evidence="2" id="KW-1185">Reference proteome</keyword>
<dbReference type="RefSeq" id="WP_111399271.1">
    <property type="nucleotide sequence ID" value="NZ_QKYU01000018.1"/>
</dbReference>
<name>A0A2W7K4A5_9PROT</name>
<sequence>MTAATSITVRVPLAIRHRPGRKTVVTPIADGVAPVTTRADPALLKALARAFRYQRMLDRRTYESVTEMACAEKIDRGYLGRLLTLTLLAPDVIDAVLSGQSKVLSLPILLAGVTESWDQQRTALWADQ</sequence>
<protein>
    <recommendedName>
        <fullName evidence="3">Bacteriophage-related protein</fullName>
    </recommendedName>
</protein>
<evidence type="ECO:0008006" key="3">
    <source>
        <dbReference type="Google" id="ProtNLM"/>
    </source>
</evidence>
<dbReference type="Gene3D" id="1.10.10.2830">
    <property type="match status" value="1"/>
</dbReference>
<dbReference type="OrthoDB" id="1550462at2"/>
<gene>
    <name evidence="1" type="ORF">C8P66_118107</name>
</gene>
<evidence type="ECO:0000313" key="2">
    <source>
        <dbReference type="Proteomes" id="UP000249688"/>
    </source>
</evidence>
<reference evidence="1 2" key="1">
    <citation type="submission" date="2018-06" db="EMBL/GenBank/DDBJ databases">
        <title>Genomic Encyclopedia of Archaeal and Bacterial Type Strains, Phase II (KMG-II): from individual species to whole genera.</title>
        <authorList>
            <person name="Goeker M."/>
        </authorList>
    </citation>
    <scope>NUCLEOTIDE SEQUENCE [LARGE SCALE GENOMIC DNA]</scope>
    <source>
        <strain evidence="1 2">DSM 24525</strain>
    </source>
</reference>
<organism evidence="1 2">
    <name type="scientific">Humitalea rosea</name>
    <dbReference type="NCBI Taxonomy" id="990373"/>
    <lineage>
        <taxon>Bacteria</taxon>
        <taxon>Pseudomonadati</taxon>
        <taxon>Pseudomonadota</taxon>
        <taxon>Alphaproteobacteria</taxon>
        <taxon>Acetobacterales</taxon>
        <taxon>Roseomonadaceae</taxon>
        <taxon>Humitalea</taxon>
    </lineage>
</organism>
<comment type="caution">
    <text evidence="1">The sequence shown here is derived from an EMBL/GenBank/DDBJ whole genome shotgun (WGS) entry which is preliminary data.</text>
</comment>
<dbReference type="AlphaFoldDB" id="A0A2W7K4A5"/>
<dbReference type="SUPFAM" id="SSF109709">
    <property type="entry name" value="KorB DNA-binding domain-like"/>
    <property type="match status" value="1"/>
</dbReference>
<proteinExistence type="predicted"/>
<accession>A0A2W7K4A5</accession>
<evidence type="ECO:0000313" key="1">
    <source>
        <dbReference type="EMBL" id="PZW42320.1"/>
    </source>
</evidence>
<dbReference type="Proteomes" id="UP000249688">
    <property type="component" value="Unassembled WGS sequence"/>
</dbReference>